<feature type="binding site" evidence="5">
    <location>
        <position position="328"/>
    </location>
    <ligand>
        <name>Ca(2+)</name>
        <dbReference type="ChEBI" id="CHEBI:29108"/>
    </ligand>
</feature>
<feature type="binding site" evidence="5">
    <location>
        <position position="192"/>
    </location>
    <ligand>
        <name>Ca(2+)</name>
        <dbReference type="ChEBI" id="CHEBI:29108"/>
    </ligand>
</feature>
<dbReference type="Gene3D" id="2.30.120.10">
    <property type="match status" value="1"/>
</dbReference>
<keyword evidence="5" id="KW-0479">Metal-binding</keyword>
<keyword evidence="8" id="KW-1185">Reference proteome</keyword>
<comment type="cofactor">
    <cofactor evidence="5">
        <name>Ca(2+)</name>
        <dbReference type="ChEBI" id="CHEBI:29108"/>
    </cofactor>
    <text evidence="5">Binds 1 Ca(2+) ion per dimer.</text>
</comment>
<dbReference type="GO" id="GO:0016811">
    <property type="term" value="F:hydrolase activity, acting on carbon-nitrogen (but not peptide) bonds, in linear amides"/>
    <property type="evidence" value="ECO:0007669"/>
    <property type="project" value="InterPro"/>
</dbReference>
<dbReference type="InterPro" id="IPR043146">
    <property type="entry name" value="Penicillin_amidase_N_B-knob"/>
</dbReference>
<name>A0A2S0NHS3_9HYPH</name>
<evidence type="ECO:0000256" key="2">
    <source>
        <dbReference type="ARBA" id="ARBA00022801"/>
    </source>
</evidence>
<organism evidence="7 8">
    <name type="scientific">Phreatobacter cathodiphilus</name>
    <dbReference type="NCBI Taxonomy" id="1868589"/>
    <lineage>
        <taxon>Bacteria</taxon>
        <taxon>Pseudomonadati</taxon>
        <taxon>Pseudomonadota</taxon>
        <taxon>Alphaproteobacteria</taxon>
        <taxon>Hyphomicrobiales</taxon>
        <taxon>Phreatobacteraceae</taxon>
        <taxon>Phreatobacter</taxon>
    </lineage>
</organism>
<dbReference type="OrthoDB" id="9760084at2"/>
<feature type="active site" description="Nucleophile" evidence="4">
    <location>
        <position position="256"/>
    </location>
</feature>
<dbReference type="Proteomes" id="UP000237889">
    <property type="component" value="Chromosome"/>
</dbReference>
<dbReference type="InterPro" id="IPR014395">
    <property type="entry name" value="Pen/GL7ACA/AHL_acylase"/>
</dbReference>
<gene>
    <name evidence="7" type="ORF">C6569_15140</name>
</gene>
<accession>A0A2S0NHS3</accession>
<keyword evidence="6" id="KW-0812">Transmembrane</keyword>
<keyword evidence="3" id="KW-0865">Zymogen</keyword>
<dbReference type="InterPro" id="IPR002692">
    <property type="entry name" value="S45"/>
</dbReference>
<dbReference type="PANTHER" id="PTHR34218:SF4">
    <property type="entry name" value="ACYL-HOMOSERINE LACTONE ACYLASE QUIP"/>
    <property type="match status" value="1"/>
</dbReference>
<evidence type="ECO:0000256" key="3">
    <source>
        <dbReference type="ARBA" id="ARBA00023145"/>
    </source>
</evidence>
<protein>
    <submittedName>
        <fullName evidence="7">Penicillin acylase family protein</fullName>
    </submittedName>
</protein>
<dbReference type="InterPro" id="IPR043147">
    <property type="entry name" value="Penicillin_amidase_A-knob"/>
</dbReference>
<dbReference type="EMBL" id="CP027668">
    <property type="protein sequence ID" value="AVO47704.1"/>
    <property type="molecule type" value="Genomic_DNA"/>
</dbReference>
<dbReference type="Gene3D" id="1.10.439.10">
    <property type="entry name" value="Penicillin Amidohydrolase, domain 1"/>
    <property type="match status" value="1"/>
</dbReference>
<evidence type="ECO:0000256" key="4">
    <source>
        <dbReference type="PIRSR" id="PIRSR001227-1"/>
    </source>
</evidence>
<dbReference type="Gene3D" id="1.10.1400.10">
    <property type="match status" value="1"/>
</dbReference>
<feature type="transmembrane region" description="Helical" evidence="6">
    <location>
        <begin position="7"/>
        <end position="30"/>
    </location>
</feature>
<keyword evidence="5" id="KW-0106">Calcium</keyword>
<dbReference type="PANTHER" id="PTHR34218">
    <property type="entry name" value="PEPTIDASE S45 PENICILLIN AMIDASE"/>
    <property type="match status" value="1"/>
</dbReference>
<evidence type="ECO:0000313" key="8">
    <source>
        <dbReference type="Proteomes" id="UP000237889"/>
    </source>
</evidence>
<keyword evidence="6" id="KW-0472">Membrane</keyword>
<comment type="similarity">
    <text evidence="1">Belongs to the peptidase S45 family.</text>
</comment>
<dbReference type="CDD" id="cd03747">
    <property type="entry name" value="Ntn_PGA_like"/>
    <property type="match status" value="1"/>
</dbReference>
<reference evidence="7 8" key="1">
    <citation type="submission" date="2018-03" db="EMBL/GenBank/DDBJ databases">
        <title>Genome sequencing of Phreatobacter sp.</title>
        <authorList>
            <person name="Kim S.-J."/>
            <person name="Heo J."/>
            <person name="Kwon S.-W."/>
        </authorList>
    </citation>
    <scope>NUCLEOTIDE SEQUENCE [LARGE SCALE GENOMIC DNA]</scope>
    <source>
        <strain evidence="7 8">S-12</strain>
    </source>
</reference>
<dbReference type="Gene3D" id="3.60.20.10">
    <property type="entry name" value="Glutamine Phosphoribosylpyrophosphate, subunit 1, domain 1"/>
    <property type="match status" value="1"/>
</dbReference>
<evidence type="ECO:0000256" key="5">
    <source>
        <dbReference type="PIRSR" id="PIRSR001227-2"/>
    </source>
</evidence>
<keyword evidence="2" id="KW-0378">Hydrolase</keyword>
<dbReference type="RefSeq" id="WP_106751074.1">
    <property type="nucleotide sequence ID" value="NZ_CP027668.1"/>
</dbReference>
<feature type="binding site" evidence="5">
    <location>
        <position position="331"/>
    </location>
    <ligand>
        <name>Ca(2+)</name>
        <dbReference type="ChEBI" id="CHEBI:29108"/>
    </ligand>
</feature>
<keyword evidence="6" id="KW-1133">Transmembrane helix</keyword>
<dbReference type="InterPro" id="IPR023343">
    <property type="entry name" value="Penicillin_amidase_dom1"/>
</dbReference>
<dbReference type="GO" id="GO:0046872">
    <property type="term" value="F:metal ion binding"/>
    <property type="evidence" value="ECO:0007669"/>
    <property type="project" value="UniProtKB-KW"/>
</dbReference>
<sequence>MRLVRAIVKWATALVMLAVAGVLGVGLWYIRAVEPQVSGTVTLPGFEKPVEIVRDAEGVPHIFAASEQDATAALGFVHAQDRLWQMEMNRRIANGRLAEIVGAPGLETDRFLRTIGIRRSAEAIFASLDPETRVSLAAYARGVNAYLTTRSGPLPPEFQLLRVPSPEPWTPVDSIGWSLIMALDLGGNLNAELSRLQLAQRGLSMRQIGEFLPAAPGETYPALPDYGALYRSLGGETRRAAALTRPFEIGIEGVGSNNWVVSGGRSETGKPLLANDPHLGLSAPALWYFARMTSPAGTVIGATMPAVPSVVLGRNDRIAWGFTNTGPDVQDLFIERVDPADPLRYQTPDGWARFDTAREVIAVRGAPDEVLTVRISRHGPVISDGASRGATVGAPPGHALALQWTALSPDNLTVQAFARINRARDWPEFLAAVRHYDAPQQNMVYADVDGNIGFVAAGRVPVRKAENDLKGLFPAPGWDARYDWAGFVPFEELPQEFNPARGFRITANEKITPEGYPHLLTYEWATPHRADRIAELLGARERHSPASFRQMQADHRSAAVREILPLLLAAHPSGEEERRRQVPQRVGEVVAALAGFDGTMAVDRPEPLIVTAWLRELTRLVYADELGPNLFPVLWDQRQQFMVAVLSDTNGKGAWCRGAEAAGEPSTCPALVSRALDLALADLERRFGADWRAWRWGTAHDARSEHRPFSRVPALAALFDVRVPVPGDTYTVNVNRHTIRNEAEPFVSRHSASLRAIYDMADPERSLFMHSTGQSGLPTSRLYRNLAERWAAVEFLPMRTQRNDIEKGAIGTLTITPR</sequence>
<dbReference type="KEGG" id="phr:C6569_15140"/>
<dbReference type="PIRSF" id="PIRSF001227">
    <property type="entry name" value="Pen_acylase"/>
    <property type="match status" value="1"/>
</dbReference>
<dbReference type="Pfam" id="PF01804">
    <property type="entry name" value="Penicil_amidase"/>
    <property type="match status" value="1"/>
</dbReference>
<dbReference type="InterPro" id="IPR029055">
    <property type="entry name" value="Ntn_hydrolases_N"/>
</dbReference>
<proteinExistence type="inferred from homology"/>
<dbReference type="AlphaFoldDB" id="A0A2S0NHS3"/>
<dbReference type="GO" id="GO:0017000">
    <property type="term" value="P:antibiotic biosynthetic process"/>
    <property type="evidence" value="ECO:0007669"/>
    <property type="project" value="InterPro"/>
</dbReference>
<evidence type="ECO:0000256" key="6">
    <source>
        <dbReference type="SAM" id="Phobius"/>
    </source>
</evidence>
<evidence type="ECO:0000313" key="7">
    <source>
        <dbReference type="EMBL" id="AVO47704.1"/>
    </source>
</evidence>
<dbReference type="SUPFAM" id="SSF56235">
    <property type="entry name" value="N-terminal nucleophile aminohydrolases (Ntn hydrolases)"/>
    <property type="match status" value="1"/>
</dbReference>
<evidence type="ECO:0000256" key="1">
    <source>
        <dbReference type="ARBA" id="ARBA00006586"/>
    </source>
</evidence>